<dbReference type="PANTHER" id="PTHR24193:SF121">
    <property type="entry name" value="ADA2A-CONTAINING COMPLEX COMPONENT 3, ISOFORM D"/>
    <property type="match status" value="1"/>
</dbReference>
<feature type="region of interest" description="Disordered" evidence="4">
    <location>
        <begin position="199"/>
        <end position="235"/>
    </location>
</feature>
<feature type="repeat" description="ANK" evidence="3">
    <location>
        <begin position="1363"/>
        <end position="1395"/>
    </location>
</feature>
<feature type="repeat" description="ANK" evidence="3">
    <location>
        <begin position="1163"/>
        <end position="1195"/>
    </location>
</feature>
<organism evidence="7 8">
    <name type="scientific">Clonostachys solani</name>
    <dbReference type="NCBI Taxonomy" id="160281"/>
    <lineage>
        <taxon>Eukaryota</taxon>
        <taxon>Fungi</taxon>
        <taxon>Dikarya</taxon>
        <taxon>Ascomycota</taxon>
        <taxon>Pezizomycotina</taxon>
        <taxon>Sordariomycetes</taxon>
        <taxon>Hypocreomycetidae</taxon>
        <taxon>Hypocreales</taxon>
        <taxon>Bionectriaceae</taxon>
        <taxon>Clonostachys</taxon>
    </lineage>
</organism>
<keyword evidence="2 3" id="KW-0040">ANK repeat</keyword>
<keyword evidence="5" id="KW-0812">Transmembrane</keyword>
<dbReference type="PROSITE" id="PS50297">
    <property type="entry name" value="ANK_REP_REGION"/>
    <property type="match status" value="11"/>
</dbReference>
<name>A0A9P0EP94_9HYPO</name>
<feature type="repeat" description="ANK" evidence="3">
    <location>
        <begin position="1330"/>
        <end position="1362"/>
    </location>
</feature>
<feature type="region of interest" description="Disordered" evidence="4">
    <location>
        <begin position="518"/>
        <end position="548"/>
    </location>
</feature>
<feature type="repeat" description="ANK" evidence="3">
    <location>
        <begin position="1231"/>
        <end position="1263"/>
    </location>
</feature>
<dbReference type="Pfam" id="PF12796">
    <property type="entry name" value="Ank_2"/>
    <property type="match status" value="3"/>
</dbReference>
<accession>A0A9P0EP94</accession>
<evidence type="ECO:0000256" key="1">
    <source>
        <dbReference type="ARBA" id="ARBA00022737"/>
    </source>
</evidence>
<dbReference type="Pfam" id="PF00023">
    <property type="entry name" value="Ank"/>
    <property type="match status" value="4"/>
</dbReference>
<evidence type="ECO:0000256" key="3">
    <source>
        <dbReference type="PROSITE-ProRule" id="PRU00023"/>
    </source>
</evidence>
<keyword evidence="5" id="KW-1133">Transmembrane helix</keyword>
<gene>
    <name evidence="7" type="ORF">CSOL1703_00016316</name>
</gene>
<evidence type="ECO:0000256" key="5">
    <source>
        <dbReference type="SAM" id="Phobius"/>
    </source>
</evidence>
<feature type="chain" id="PRO_5040258239" evidence="6">
    <location>
        <begin position="19"/>
        <end position="1474"/>
    </location>
</feature>
<feature type="repeat" description="ANK" evidence="3">
    <location>
        <begin position="1396"/>
        <end position="1428"/>
    </location>
</feature>
<dbReference type="PANTHER" id="PTHR24193">
    <property type="entry name" value="ANKYRIN REPEAT PROTEIN"/>
    <property type="match status" value="1"/>
</dbReference>
<comment type="caution">
    <text evidence="7">The sequence shown here is derived from an EMBL/GenBank/DDBJ whole genome shotgun (WGS) entry which is preliminary data.</text>
</comment>
<dbReference type="SUPFAM" id="SSF48403">
    <property type="entry name" value="Ankyrin repeat"/>
    <property type="match status" value="2"/>
</dbReference>
<evidence type="ECO:0000256" key="6">
    <source>
        <dbReference type="SAM" id="SignalP"/>
    </source>
</evidence>
<dbReference type="PROSITE" id="PS50088">
    <property type="entry name" value="ANK_REPEAT"/>
    <property type="match status" value="11"/>
</dbReference>
<dbReference type="Proteomes" id="UP000775872">
    <property type="component" value="Unassembled WGS sequence"/>
</dbReference>
<feature type="transmembrane region" description="Helical" evidence="5">
    <location>
        <begin position="267"/>
        <end position="286"/>
    </location>
</feature>
<feature type="transmembrane region" description="Helical" evidence="5">
    <location>
        <begin position="411"/>
        <end position="430"/>
    </location>
</feature>
<feature type="repeat" description="ANK" evidence="3">
    <location>
        <begin position="1264"/>
        <end position="1296"/>
    </location>
</feature>
<evidence type="ECO:0000313" key="7">
    <source>
        <dbReference type="EMBL" id="CAH0054760.1"/>
    </source>
</evidence>
<dbReference type="GO" id="GO:0005634">
    <property type="term" value="C:nucleus"/>
    <property type="evidence" value="ECO:0007669"/>
    <property type="project" value="TreeGrafter"/>
</dbReference>
<keyword evidence="8" id="KW-1185">Reference proteome</keyword>
<feature type="repeat" description="ANK" evidence="3">
    <location>
        <begin position="1297"/>
        <end position="1329"/>
    </location>
</feature>
<dbReference type="GO" id="GO:0000976">
    <property type="term" value="F:transcription cis-regulatory region binding"/>
    <property type="evidence" value="ECO:0007669"/>
    <property type="project" value="TreeGrafter"/>
</dbReference>
<feature type="region of interest" description="Disordered" evidence="4">
    <location>
        <begin position="1454"/>
        <end position="1474"/>
    </location>
</feature>
<reference evidence="7 8" key="2">
    <citation type="submission" date="2021-10" db="EMBL/GenBank/DDBJ databases">
        <authorList>
            <person name="Piombo E."/>
        </authorList>
    </citation>
    <scope>NUCLEOTIDE SEQUENCE [LARGE SCALE GENOMIC DNA]</scope>
</reference>
<feature type="repeat" description="ANK" evidence="3">
    <location>
        <begin position="1429"/>
        <end position="1461"/>
    </location>
</feature>
<dbReference type="InterPro" id="IPR036770">
    <property type="entry name" value="Ankyrin_rpt-contain_sf"/>
</dbReference>
<feature type="signal peptide" evidence="6">
    <location>
        <begin position="1"/>
        <end position="18"/>
    </location>
</feature>
<feature type="compositionally biased region" description="Acidic residues" evidence="4">
    <location>
        <begin position="524"/>
        <end position="545"/>
    </location>
</feature>
<feature type="transmembrane region" description="Helical" evidence="5">
    <location>
        <begin position="59"/>
        <end position="80"/>
    </location>
</feature>
<dbReference type="PRINTS" id="PR01415">
    <property type="entry name" value="ANKYRIN"/>
</dbReference>
<feature type="repeat" description="ANK" evidence="3">
    <location>
        <begin position="1098"/>
        <end position="1130"/>
    </location>
</feature>
<keyword evidence="6" id="KW-0732">Signal</keyword>
<feature type="compositionally biased region" description="Basic residues" evidence="4">
    <location>
        <begin position="1454"/>
        <end position="1463"/>
    </location>
</feature>
<dbReference type="InterPro" id="IPR002110">
    <property type="entry name" value="Ankyrin_rpt"/>
</dbReference>
<proteinExistence type="predicted"/>
<protein>
    <submittedName>
        <fullName evidence="7">Uncharacterized protein</fullName>
    </submittedName>
</protein>
<evidence type="ECO:0000256" key="2">
    <source>
        <dbReference type="ARBA" id="ARBA00023043"/>
    </source>
</evidence>
<keyword evidence="1" id="KW-0677">Repeat</keyword>
<evidence type="ECO:0000313" key="8">
    <source>
        <dbReference type="Proteomes" id="UP000775872"/>
    </source>
</evidence>
<reference evidence="8" key="1">
    <citation type="submission" date="2019-06" db="EMBL/GenBank/DDBJ databases">
        <authorList>
            <person name="Broberg M."/>
        </authorList>
    </citation>
    <scope>NUCLEOTIDE SEQUENCE [LARGE SCALE GENOMIC DNA]</scope>
</reference>
<feature type="compositionally biased region" description="Polar residues" evidence="4">
    <location>
        <begin position="213"/>
        <end position="235"/>
    </location>
</feature>
<feature type="transmembrane region" description="Helical" evidence="5">
    <location>
        <begin position="306"/>
        <end position="329"/>
    </location>
</feature>
<dbReference type="InterPro" id="IPR050663">
    <property type="entry name" value="Ankyrin-SOCS_Box"/>
</dbReference>
<dbReference type="SMART" id="SM00248">
    <property type="entry name" value="ANK"/>
    <property type="match status" value="13"/>
</dbReference>
<feature type="repeat" description="ANK" evidence="3">
    <location>
        <begin position="1065"/>
        <end position="1097"/>
    </location>
</feature>
<keyword evidence="5" id="KW-0472">Membrane</keyword>
<dbReference type="OrthoDB" id="194358at2759"/>
<evidence type="ECO:0000256" key="4">
    <source>
        <dbReference type="SAM" id="MobiDB-lite"/>
    </source>
</evidence>
<dbReference type="EMBL" id="CABFOC020000052">
    <property type="protein sequence ID" value="CAH0054760.1"/>
    <property type="molecule type" value="Genomic_DNA"/>
</dbReference>
<feature type="repeat" description="ANK" evidence="3">
    <location>
        <begin position="1198"/>
        <end position="1230"/>
    </location>
</feature>
<sequence length="1474" mass="163406">MLYQIFVLVCWFSVGASAGDEGDDFSNNLFSDLAPLLALFGERVTMQFMSHSMGWADHIILAMGPLGILTVIVSAIRVGGPTWLKALVGRAMENLAAAELDILSSTSQEVCELWNGQQVVRCMGQSPVTEFIILKPDKKLESPPRVVVQDWDYALEKHFQDTIKSSLSSLKGTISHISSSDLWHRMFRLKASPDIVRAEEGSANDPPIPLGSIATSGSTGATDNGEPNATSSPLKDSTPEIFVIRNTSKHVPNISLNCHKGSRKSELWLFAAIGCILQLGAVTYWGFATYYPTMRLPKDGKEVATYAYPCTAIGTIVLVLGVMVCSHVVESKTIEKIYTPRNGLKATMVWLQQGKTVNDQSFDSYAVFFDKGASPIITSERPTSERPTSERPTSEPTIFDRLGLNITSLEFETIFCTLVTICGFVIQFVGLRGMHWSASVTQLGIVLIMVAAKAWVRRGLASPPKCKKLLSGFELEWLSRVLRDPKAFDSLAERSDQPETPDMEDWTIDTFESSQLLRKRDANESDATESVSESDETEPASEFDATETKPHDLMWNRLNLGKLASYCDGPSKQPTWSGPSSGEGIAVAKSIEIVMDALFSETKGTYVWSLKSSKGQSVNFRAERHQLSQKWKVYSDEIEAALSLWLFAVELHSRQKATEQGEKPASVADTRDDSWLEAKRLSAKPSLSILGRYSQALHRDIWWWMPTKEAKLLVLKNSSLDTAGNNSSEIRLETYTVIVGRGFDGVGAAKNNAAQFKGSDLEEPEFEANSEFSDGSNPSFLAAAKDIPLRLAAAQDMFSAFMWGATANTKASPHFGKAILRSDANNGGVNNLKSFAIVNDRLSKMAFEIQQTGLGSLEQVYQCLLPPLSVNKKLPGPDAIIDLARREARVYEQKAQWEEAKDIYMWLFRRTRTFDENSFIYIKATAAMLRFWRQVVFAIEDGETETRKLRRMATSLEHDLTGLNVFPKLKALYHFQNRGWNEKQTEIEAKGEDFPPQFHVDDWHRRARDHNLLPNHKPSSEPVDVLGWTPFHYVASTQEGLSDRYIAMTTKVLIGTCDINARDLREWTPLHYACRVGRVSTVQLMISEGADVDAQGRDNFSPLHCAAFSGHQDTVRALIQAGAKVDIQDVFGNSPLLWAARKGHGDVCGYLNPIANRQLRNFRGRTALHQAAMSASHETVKLLLGDGKEFELETKDRKGQTPLHLAAENGQEAVVKLLLEKGAEIEAKDSFSQTPLHLAAENGQEAVIKLLLEKGAEIKAKNHLNQTLLHLTAKSGQEAFVKLLLEKGTEIEAKDSFSQTPLHLAAESGQEAVVKLLLEKGAEIEAKRGFDLTPLHLAAENGQEAVVKLLLEKGAEIEAKDHFSRTPLHLAAESGQEAVIKLLLEKGAEIEAKDRFGRTPLHFVAKSGQEAFVKLLLEKGAEIEAKDHFSRTPLHLAENREQKGTIKLLLKKGARPNNPRRRDKAQAAHLYIDA</sequence>
<dbReference type="Gene3D" id="1.25.40.20">
    <property type="entry name" value="Ankyrin repeat-containing domain"/>
    <property type="match status" value="4"/>
</dbReference>
<dbReference type="GO" id="GO:0045944">
    <property type="term" value="P:positive regulation of transcription by RNA polymerase II"/>
    <property type="evidence" value="ECO:0007669"/>
    <property type="project" value="TreeGrafter"/>
</dbReference>